<comment type="similarity">
    <text evidence="1">Belongs to the sigma-70 factor family. ECF subfamily.</text>
</comment>
<feature type="domain" description="RNA polymerase sigma-70 region 2" evidence="6">
    <location>
        <begin position="16"/>
        <end position="76"/>
    </location>
</feature>
<dbReference type="Proteomes" id="UP001316384">
    <property type="component" value="Chromosome"/>
</dbReference>
<keyword evidence="5" id="KW-0804">Transcription</keyword>
<keyword evidence="9" id="KW-1185">Reference proteome</keyword>
<dbReference type="InterPro" id="IPR036388">
    <property type="entry name" value="WH-like_DNA-bd_sf"/>
</dbReference>
<dbReference type="Gene3D" id="1.10.10.10">
    <property type="entry name" value="Winged helix-like DNA-binding domain superfamily/Winged helix DNA-binding domain"/>
    <property type="match status" value="1"/>
</dbReference>
<dbReference type="Pfam" id="PF04542">
    <property type="entry name" value="Sigma70_r2"/>
    <property type="match status" value="1"/>
</dbReference>
<evidence type="ECO:0000256" key="3">
    <source>
        <dbReference type="ARBA" id="ARBA00023082"/>
    </source>
</evidence>
<keyword evidence="3" id="KW-0731">Sigma factor</keyword>
<dbReference type="PANTHER" id="PTHR43133">
    <property type="entry name" value="RNA POLYMERASE ECF-TYPE SIGMA FACTO"/>
    <property type="match status" value="1"/>
</dbReference>
<sequence length="175" mass="19787">MDREREFAEFMLEATPALARTAWLLCGDEHRAEELVQQALMRTFVSWSTARERDPLAYTRRTLANLRIDTWRKHRREVLTPLDRMPHVGVDSGADVRAERDRLIRALSTLTARQRRIVVLRHLVGLSEREVAEDLGVAVGTVKSTASRGLAELRAALTEGSGGSTQQTTRTRRPS</sequence>
<evidence type="ECO:0000256" key="4">
    <source>
        <dbReference type="ARBA" id="ARBA00023125"/>
    </source>
</evidence>
<dbReference type="Pfam" id="PF08281">
    <property type="entry name" value="Sigma70_r4_2"/>
    <property type="match status" value="1"/>
</dbReference>
<dbReference type="InterPro" id="IPR013249">
    <property type="entry name" value="RNA_pol_sigma70_r4_t2"/>
</dbReference>
<dbReference type="NCBIfam" id="TIGR02983">
    <property type="entry name" value="SigE-fam_strep"/>
    <property type="match status" value="1"/>
</dbReference>
<dbReference type="InterPro" id="IPR013325">
    <property type="entry name" value="RNA_pol_sigma_r2"/>
</dbReference>
<dbReference type="InterPro" id="IPR007627">
    <property type="entry name" value="RNA_pol_sigma70_r2"/>
</dbReference>
<keyword evidence="4" id="KW-0238">DNA-binding</keyword>
<evidence type="ECO:0000256" key="1">
    <source>
        <dbReference type="ARBA" id="ARBA00010641"/>
    </source>
</evidence>
<feature type="domain" description="RNA polymerase sigma factor 70 region 4 type 2" evidence="7">
    <location>
        <begin position="101"/>
        <end position="153"/>
    </location>
</feature>
<evidence type="ECO:0000259" key="6">
    <source>
        <dbReference type="Pfam" id="PF04542"/>
    </source>
</evidence>
<keyword evidence="2" id="KW-0805">Transcription regulation</keyword>
<dbReference type="EMBL" id="CP101987">
    <property type="protein sequence ID" value="UUI73834.1"/>
    <property type="molecule type" value="Genomic_DNA"/>
</dbReference>
<organism evidence="8 9">
    <name type="scientific">Cellulomonas xiejunii</name>
    <dbReference type="NCBI Taxonomy" id="2968083"/>
    <lineage>
        <taxon>Bacteria</taxon>
        <taxon>Bacillati</taxon>
        <taxon>Actinomycetota</taxon>
        <taxon>Actinomycetes</taxon>
        <taxon>Micrococcales</taxon>
        <taxon>Cellulomonadaceae</taxon>
        <taxon>Cellulomonas</taxon>
    </lineage>
</organism>
<name>A0ABY5KTS2_9CELL</name>
<dbReference type="PANTHER" id="PTHR43133:SF50">
    <property type="entry name" value="ECF RNA POLYMERASE SIGMA FACTOR SIGM"/>
    <property type="match status" value="1"/>
</dbReference>
<evidence type="ECO:0000256" key="2">
    <source>
        <dbReference type="ARBA" id="ARBA00023015"/>
    </source>
</evidence>
<dbReference type="NCBIfam" id="TIGR02937">
    <property type="entry name" value="sigma70-ECF"/>
    <property type="match status" value="1"/>
</dbReference>
<evidence type="ECO:0000313" key="8">
    <source>
        <dbReference type="EMBL" id="UUI73834.1"/>
    </source>
</evidence>
<evidence type="ECO:0000313" key="9">
    <source>
        <dbReference type="Proteomes" id="UP001316384"/>
    </source>
</evidence>
<dbReference type="InterPro" id="IPR013324">
    <property type="entry name" value="RNA_pol_sigma_r3/r4-like"/>
</dbReference>
<accession>A0ABY5KTS2</accession>
<gene>
    <name evidence="8" type="ORF">NP048_18655</name>
</gene>
<dbReference type="InterPro" id="IPR039425">
    <property type="entry name" value="RNA_pol_sigma-70-like"/>
</dbReference>
<dbReference type="SUPFAM" id="SSF88659">
    <property type="entry name" value="Sigma3 and sigma4 domains of RNA polymerase sigma factors"/>
    <property type="match status" value="1"/>
</dbReference>
<evidence type="ECO:0000259" key="7">
    <source>
        <dbReference type="Pfam" id="PF08281"/>
    </source>
</evidence>
<proteinExistence type="inferred from homology"/>
<dbReference type="Gene3D" id="1.10.1740.10">
    <property type="match status" value="1"/>
</dbReference>
<dbReference type="SUPFAM" id="SSF88946">
    <property type="entry name" value="Sigma2 domain of RNA polymerase sigma factors"/>
    <property type="match status" value="1"/>
</dbReference>
<reference evidence="8 9" key="1">
    <citation type="submission" date="2022-07" db="EMBL/GenBank/DDBJ databases">
        <title>Novel species in genus cellulomonas.</title>
        <authorList>
            <person name="Ye L."/>
        </authorList>
    </citation>
    <scope>NUCLEOTIDE SEQUENCE [LARGE SCALE GENOMIC DNA]</scope>
    <source>
        <strain evidence="9">zg-B89</strain>
    </source>
</reference>
<protein>
    <submittedName>
        <fullName evidence="8">SigE family RNA polymerase sigma factor</fullName>
    </submittedName>
</protein>
<dbReference type="InterPro" id="IPR014284">
    <property type="entry name" value="RNA_pol_sigma-70_dom"/>
</dbReference>
<evidence type="ECO:0000256" key="5">
    <source>
        <dbReference type="ARBA" id="ARBA00023163"/>
    </source>
</evidence>
<dbReference type="CDD" id="cd06171">
    <property type="entry name" value="Sigma70_r4"/>
    <property type="match status" value="1"/>
</dbReference>
<dbReference type="InterPro" id="IPR014325">
    <property type="entry name" value="RNA_pol_sigma-E_actinobac"/>
</dbReference>